<evidence type="ECO:0000259" key="9">
    <source>
        <dbReference type="PROSITE" id="PS50975"/>
    </source>
</evidence>
<dbReference type="Gene3D" id="2.40.50.100">
    <property type="match status" value="1"/>
</dbReference>
<keyword evidence="3 7" id="KW-0547">Nucleotide-binding</keyword>
<evidence type="ECO:0000313" key="11">
    <source>
        <dbReference type="EMBL" id="TPE53262.1"/>
    </source>
</evidence>
<dbReference type="PANTHER" id="PTHR18866:SF33">
    <property type="entry name" value="METHYLCROTONOYL-COA CARBOXYLASE SUBUNIT ALPHA, MITOCHONDRIAL-RELATED"/>
    <property type="match status" value="1"/>
</dbReference>
<evidence type="ECO:0000256" key="1">
    <source>
        <dbReference type="ARBA" id="ARBA00001953"/>
    </source>
</evidence>
<comment type="cofactor">
    <cofactor evidence="1">
        <name>biotin</name>
        <dbReference type="ChEBI" id="CHEBI:57586"/>
    </cofactor>
</comment>
<dbReference type="SUPFAM" id="SSF52440">
    <property type="entry name" value="PreATP-grasp domain"/>
    <property type="match status" value="1"/>
</dbReference>
<dbReference type="AlphaFoldDB" id="A0A501WX21"/>
<dbReference type="InterPro" id="IPR016185">
    <property type="entry name" value="PreATP-grasp_dom_sf"/>
</dbReference>
<evidence type="ECO:0000256" key="7">
    <source>
        <dbReference type="PROSITE-ProRule" id="PRU00409"/>
    </source>
</evidence>
<keyword evidence="6" id="KW-0092">Biotin</keyword>
<sequence>MFAKILIANRGEIACRVIETARKMGIATVAVYSDADADARHRALADEAVRIGPAPVSESYLNGERIIEAARAAGAQAIHPGYGFLSENPGFVGAVEAAGLAFIGPSAASIRAMGLKDAAKALMAEAGVPVVPGYHGARQDTDFLAAEADKIGYPVLIKARAGGGGKGMRLVEDPADFAAALEGAQREGQSSFGDAAVLIEKYITTPRHIEVQVFGDRHGNVVHLWERDCSLQRRHQKVIEEAPAPGMPPDVRAAMTGAAVRAARAVDYHNAGTIEFIVDGSGPLRPDGFWFMEMNTRLQVEHPVTEAITGLDLVEWQLRVAAGEALPLAQDEIPLNGHAFEARVYAEDPAKGFLPAPGPLLHVAFPDGARVDTGVRGGDRISAHYDPMIAKLTTHAAGRAEALFRLRQALGRTHISGTSTNLGFLQALCLDPDFAAGRMDTGLIGREQEALTHVGPPDDAATLFGALAALDLDPARPFFGFRLWGSASRRVELVSDGQLVARGLRLLGPRQIAVEDGGRSVTFEAVTIGPDWMRARQGGRNLLARVAKVGSAVSVLLDGRITDFAVIDPLAVEPSGGAAENRIAAPMTGLVRSVPVEAGSQVAKGDILVVLEAMKMEHSLRAASDGVVQAVHCAVGDHVSDGTLLVEFAPGERQPEGEEAHV</sequence>
<dbReference type="FunFam" id="2.40.50.100:FF:000003">
    <property type="entry name" value="Acetyl-CoA carboxylase biotin carboxyl carrier protein"/>
    <property type="match status" value="1"/>
</dbReference>
<feature type="domain" description="Biotin carboxylation" evidence="10">
    <location>
        <begin position="1"/>
        <end position="449"/>
    </location>
</feature>
<dbReference type="InterPro" id="IPR011764">
    <property type="entry name" value="Biotin_carboxylation_dom"/>
</dbReference>
<dbReference type="Proteomes" id="UP000319255">
    <property type="component" value="Unassembled WGS sequence"/>
</dbReference>
<dbReference type="InterPro" id="IPR011053">
    <property type="entry name" value="Single_hybrid_motif"/>
</dbReference>
<evidence type="ECO:0000313" key="12">
    <source>
        <dbReference type="Proteomes" id="UP000319255"/>
    </source>
</evidence>
<dbReference type="EMBL" id="VFRP01000002">
    <property type="protein sequence ID" value="TPE53262.1"/>
    <property type="molecule type" value="Genomic_DNA"/>
</dbReference>
<dbReference type="PROSITE" id="PS00188">
    <property type="entry name" value="BIOTIN"/>
    <property type="match status" value="1"/>
</dbReference>
<reference evidence="11 12" key="1">
    <citation type="submission" date="2019-06" db="EMBL/GenBank/DDBJ databases">
        <title>A novel bacterium of genus Amaricoccus, isolated from marine sediment.</title>
        <authorList>
            <person name="Huang H."/>
            <person name="Mo K."/>
            <person name="Hu Y."/>
        </authorList>
    </citation>
    <scope>NUCLEOTIDE SEQUENCE [LARGE SCALE GENOMIC DNA]</scope>
    <source>
        <strain evidence="11 12">HB172011</strain>
    </source>
</reference>
<feature type="domain" description="ATP-grasp" evidence="9">
    <location>
        <begin position="120"/>
        <end position="322"/>
    </location>
</feature>
<evidence type="ECO:0000256" key="6">
    <source>
        <dbReference type="ARBA" id="ARBA00023267"/>
    </source>
</evidence>
<dbReference type="RefSeq" id="WP_140452884.1">
    <property type="nucleotide sequence ID" value="NZ_VFRP01000002.1"/>
</dbReference>
<dbReference type="PANTHER" id="PTHR18866">
    <property type="entry name" value="CARBOXYLASE:PYRUVATE/ACETYL-COA/PROPIONYL-COA CARBOXYLASE"/>
    <property type="match status" value="1"/>
</dbReference>
<dbReference type="InterPro" id="IPR011054">
    <property type="entry name" value="Rudment_hybrid_motif"/>
</dbReference>
<dbReference type="FunFam" id="3.30.470.20:FF:000028">
    <property type="entry name" value="Methylcrotonoyl-CoA carboxylase subunit alpha, mitochondrial"/>
    <property type="match status" value="1"/>
</dbReference>
<dbReference type="GO" id="GO:0005524">
    <property type="term" value="F:ATP binding"/>
    <property type="evidence" value="ECO:0007669"/>
    <property type="project" value="UniProtKB-UniRule"/>
</dbReference>
<evidence type="ECO:0000256" key="2">
    <source>
        <dbReference type="ARBA" id="ARBA00022598"/>
    </source>
</evidence>
<dbReference type="SUPFAM" id="SSF56059">
    <property type="entry name" value="Glutathione synthetase ATP-binding domain-like"/>
    <property type="match status" value="1"/>
</dbReference>
<evidence type="ECO:0000259" key="10">
    <source>
        <dbReference type="PROSITE" id="PS50979"/>
    </source>
</evidence>
<dbReference type="FunFam" id="3.40.50.20:FF:000010">
    <property type="entry name" value="Propionyl-CoA carboxylase subunit alpha"/>
    <property type="match status" value="1"/>
</dbReference>
<dbReference type="Pfam" id="PF00289">
    <property type="entry name" value="Biotin_carb_N"/>
    <property type="match status" value="1"/>
</dbReference>
<keyword evidence="2" id="KW-0436">Ligase</keyword>
<protein>
    <submittedName>
        <fullName evidence="11">Acetyl/propionyl/methylcrotonyl-CoA carboxylase subunit alpha</fullName>
    </submittedName>
</protein>
<comment type="caution">
    <text evidence="11">The sequence shown here is derived from an EMBL/GenBank/DDBJ whole genome shotgun (WGS) entry which is preliminary data.</text>
</comment>
<dbReference type="InterPro" id="IPR001882">
    <property type="entry name" value="Biotin_BS"/>
</dbReference>
<keyword evidence="4 7" id="KW-0067">ATP-binding</keyword>
<dbReference type="PROSITE" id="PS50979">
    <property type="entry name" value="BC"/>
    <property type="match status" value="1"/>
</dbReference>
<feature type="domain" description="Lipoyl-binding" evidence="8">
    <location>
        <begin position="572"/>
        <end position="649"/>
    </location>
</feature>
<dbReference type="Pfam" id="PF02786">
    <property type="entry name" value="CPSase_L_D2"/>
    <property type="match status" value="1"/>
</dbReference>
<evidence type="ECO:0000256" key="4">
    <source>
        <dbReference type="ARBA" id="ARBA00022840"/>
    </source>
</evidence>
<dbReference type="FunFam" id="3.30.1490.20:FF:000003">
    <property type="entry name" value="acetyl-CoA carboxylase isoform X1"/>
    <property type="match status" value="1"/>
</dbReference>
<accession>A0A501WX21</accession>
<dbReference type="PROSITE" id="PS50975">
    <property type="entry name" value="ATP_GRASP"/>
    <property type="match status" value="1"/>
</dbReference>
<dbReference type="GO" id="GO:0046872">
    <property type="term" value="F:metal ion binding"/>
    <property type="evidence" value="ECO:0007669"/>
    <property type="project" value="InterPro"/>
</dbReference>
<name>A0A501WX21_9RHOB</name>
<proteinExistence type="predicted"/>
<dbReference type="PROSITE" id="PS50968">
    <property type="entry name" value="BIOTINYL_LIPOYL"/>
    <property type="match status" value="1"/>
</dbReference>
<dbReference type="Pfam" id="PF02785">
    <property type="entry name" value="Biotin_carb_C"/>
    <property type="match status" value="1"/>
</dbReference>
<dbReference type="Gene3D" id="3.30.470.20">
    <property type="entry name" value="ATP-grasp fold, B domain"/>
    <property type="match status" value="1"/>
</dbReference>
<gene>
    <name evidence="11" type="ORF">FJM51_04390</name>
</gene>
<dbReference type="SUPFAM" id="SSF51230">
    <property type="entry name" value="Single hybrid motif"/>
    <property type="match status" value="1"/>
</dbReference>
<organism evidence="11 12">
    <name type="scientific">Amaricoccus solimangrovi</name>
    <dbReference type="NCBI Taxonomy" id="2589815"/>
    <lineage>
        <taxon>Bacteria</taxon>
        <taxon>Pseudomonadati</taxon>
        <taxon>Pseudomonadota</taxon>
        <taxon>Alphaproteobacteria</taxon>
        <taxon>Rhodobacterales</taxon>
        <taxon>Paracoccaceae</taxon>
        <taxon>Amaricoccus</taxon>
    </lineage>
</organism>
<dbReference type="Pfam" id="PF00364">
    <property type="entry name" value="Biotin_lipoyl"/>
    <property type="match status" value="1"/>
</dbReference>
<dbReference type="CDD" id="cd06850">
    <property type="entry name" value="biotinyl_domain"/>
    <property type="match status" value="1"/>
</dbReference>
<dbReference type="GO" id="GO:0016874">
    <property type="term" value="F:ligase activity"/>
    <property type="evidence" value="ECO:0007669"/>
    <property type="project" value="UniProtKB-KW"/>
</dbReference>
<dbReference type="InterPro" id="IPR050856">
    <property type="entry name" value="Biotin_carboxylase_complex"/>
</dbReference>
<evidence type="ECO:0000259" key="8">
    <source>
        <dbReference type="PROSITE" id="PS50968"/>
    </source>
</evidence>
<dbReference type="PROSITE" id="PS00867">
    <property type="entry name" value="CPSASE_2"/>
    <property type="match status" value="1"/>
</dbReference>
<evidence type="ECO:0000256" key="5">
    <source>
        <dbReference type="ARBA" id="ARBA00022946"/>
    </source>
</evidence>
<dbReference type="InterPro" id="IPR005481">
    <property type="entry name" value="BC-like_N"/>
</dbReference>
<dbReference type="InterPro" id="IPR005482">
    <property type="entry name" value="Biotin_COase_C"/>
</dbReference>
<dbReference type="OrthoDB" id="9763189at2"/>
<dbReference type="InterPro" id="IPR000089">
    <property type="entry name" value="Biotin_lipoyl"/>
</dbReference>
<keyword evidence="12" id="KW-1185">Reference proteome</keyword>
<dbReference type="SUPFAM" id="SSF51246">
    <property type="entry name" value="Rudiment single hybrid motif"/>
    <property type="match status" value="1"/>
</dbReference>
<dbReference type="InterPro" id="IPR005479">
    <property type="entry name" value="CPAse_ATP-bd"/>
</dbReference>
<dbReference type="InterPro" id="IPR011761">
    <property type="entry name" value="ATP-grasp"/>
</dbReference>
<evidence type="ECO:0000256" key="3">
    <source>
        <dbReference type="ARBA" id="ARBA00022741"/>
    </source>
</evidence>
<keyword evidence="5" id="KW-0809">Transit peptide</keyword>
<dbReference type="SMART" id="SM00878">
    <property type="entry name" value="Biotin_carb_C"/>
    <property type="match status" value="1"/>
</dbReference>